<comment type="caution">
    <text evidence="2">The sequence shown here is derived from an EMBL/GenBank/DDBJ whole genome shotgun (WGS) entry which is preliminary data.</text>
</comment>
<accession>A0ABV3XPV1</accession>
<dbReference type="RefSeq" id="WP_125403565.1">
    <property type="nucleotide sequence ID" value="NZ_JBEHHI010000001.1"/>
</dbReference>
<protein>
    <submittedName>
        <fullName evidence="2">Uncharacterized protein</fullName>
    </submittedName>
</protein>
<feature type="transmembrane region" description="Helical" evidence="1">
    <location>
        <begin position="57"/>
        <end position="80"/>
    </location>
</feature>
<organism evidence="2 3">
    <name type="scientific">Rhodovulum iodosum</name>
    <dbReference type="NCBI Taxonomy" id="68291"/>
    <lineage>
        <taxon>Bacteria</taxon>
        <taxon>Pseudomonadati</taxon>
        <taxon>Pseudomonadota</taxon>
        <taxon>Alphaproteobacteria</taxon>
        <taxon>Rhodobacterales</taxon>
        <taxon>Paracoccaceae</taxon>
        <taxon>Rhodovulum</taxon>
    </lineage>
</organism>
<dbReference type="Proteomes" id="UP001560019">
    <property type="component" value="Unassembled WGS sequence"/>
</dbReference>
<evidence type="ECO:0000256" key="1">
    <source>
        <dbReference type="SAM" id="Phobius"/>
    </source>
</evidence>
<gene>
    <name evidence="2" type="ORF">Ga0609869_000422</name>
</gene>
<keyword evidence="1" id="KW-0812">Transmembrane</keyword>
<keyword evidence="1" id="KW-1133">Transmembrane helix</keyword>
<dbReference type="EMBL" id="JBEHHI010000001">
    <property type="protein sequence ID" value="MEX5727069.1"/>
    <property type="molecule type" value="Genomic_DNA"/>
</dbReference>
<evidence type="ECO:0000313" key="3">
    <source>
        <dbReference type="Proteomes" id="UP001560019"/>
    </source>
</evidence>
<sequence>MRTAILIYVAPLTLLSLYVLMSVMVAHVSDCPADRAPGMPCRLGGLDVAPLLDAGGGAVALFAPMALAWLALGGIAVLLVRRLRERG</sequence>
<reference evidence="2 3" key="1">
    <citation type="submission" date="2024-06" db="EMBL/GenBank/DDBJ databases">
        <title>Genome of Rhodovulum iodosum, a marine photoferrotroph.</title>
        <authorList>
            <person name="Bianchini G."/>
            <person name="Nikeleit V."/>
            <person name="Kappler A."/>
            <person name="Bryce C."/>
            <person name="Sanchez-Baracaldo P."/>
        </authorList>
    </citation>
    <scope>NUCLEOTIDE SEQUENCE [LARGE SCALE GENOMIC DNA]</scope>
    <source>
        <strain evidence="2 3">UT/N1</strain>
    </source>
</reference>
<name>A0ABV3XPV1_9RHOB</name>
<keyword evidence="3" id="KW-1185">Reference proteome</keyword>
<proteinExistence type="predicted"/>
<keyword evidence="1" id="KW-0472">Membrane</keyword>
<evidence type="ECO:0000313" key="2">
    <source>
        <dbReference type="EMBL" id="MEX5727069.1"/>
    </source>
</evidence>